<dbReference type="EMBL" id="JACJSK010000013">
    <property type="protein sequence ID" value="MBD2544523.1"/>
    <property type="molecule type" value="Genomic_DNA"/>
</dbReference>
<name>A0ABR8ECS7_9CYAN</name>
<reference evidence="1 2" key="1">
    <citation type="journal article" date="2020" name="ISME J.">
        <title>Comparative genomics reveals insights into cyanobacterial evolution and habitat adaptation.</title>
        <authorList>
            <person name="Chen M.Y."/>
            <person name="Teng W.K."/>
            <person name="Zhao L."/>
            <person name="Hu C.X."/>
            <person name="Zhou Y.K."/>
            <person name="Han B.P."/>
            <person name="Song L.R."/>
            <person name="Shu W.S."/>
        </authorList>
    </citation>
    <scope>NUCLEOTIDE SEQUENCE [LARGE SCALE GENOMIC DNA]</scope>
    <source>
        <strain evidence="1 2">FACHB-1370</strain>
    </source>
</reference>
<comment type="caution">
    <text evidence="1">The sequence shown here is derived from an EMBL/GenBank/DDBJ whole genome shotgun (WGS) entry which is preliminary data.</text>
</comment>
<gene>
    <name evidence="1" type="ORF">H6G72_11865</name>
</gene>
<dbReference type="SUPFAM" id="SSF52540">
    <property type="entry name" value="P-loop containing nucleoside triphosphate hydrolases"/>
    <property type="match status" value="1"/>
</dbReference>
<keyword evidence="2" id="KW-1185">Reference proteome</keyword>
<organism evidence="1 2">
    <name type="scientific">Planktothricoides raciborskii FACHB-1370</name>
    <dbReference type="NCBI Taxonomy" id="2949576"/>
    <lineage>
        <taxon>Bacteria</taxon>
        <taxon>Bacillati</taxon>
        <taxon>Cyanobacteriota</taxon>
        <taxon>Cyanophyceae</taxon>
        <taxon>Oscillatoriophycideae</taxon>
        <taxon>Oscillatoriales</taxon>
        <taxon>Oscillatoriaceae</taxon>
        <taxon>Planktothricoides</taxon>
    </lineage>
</organism>
<evidence type="ECO:0000313" key="2">
    <source>
        <dbReference type="Proteomes" id="UP000641954"/>
    </source>
</evidence>
<sequence length="285" mass="32573">MDLPSKLPGRLGKKNQAKGSNICVIGSRAAGKTTYLAALADWPQVRHQNITITPVTEDAKKLQAQVQNKMLQKIALAPTQIDGIKIKSFYDLPLYQFRIESQRFGGLKTTLIDLVVRDYPGEIFDDLADGISKPVHDDFLNECFVKDTVGCLVMLHEWEIGRDNFYRRGFEQFINLMDNNDRLSNFRLAVVMSKCERGELWPGRLDPEMDIFRQYLPKTTETLRHLVPKQNLRFYALSTFGVLSRNDPRPNRQDEIIGGKGSLLRESGKWQPYGMMSPLYWLSGS</sequence>
<dbReference type="RefSeq" id="WP_190878429.1">
    <property type="nucleotide sequence ID" value="NZ_JACJSK010000013.1"/>
</dbReference>
<dbReference type="InterPro" id="IPR027417">
    <property type="entry name" value="P-loop_NTPase"/>
</dbReference>
<dbReference type="Proteomes" id="UP000641954">
    <property type="component" value="Unassembled WGS sequence"/>
</dbReference>
<proteinExistence type="predicted"/>
<accession>A0ABR8ECS7</accession>
<evidence type="ECO:0000313" key="1">
    <source>
        <dbReference type="EMBL" id="MBD2544523.1"/>
    </source>
</evidence>
<protein>
    <submittedName>
        <fullName evidence="1">Uncharacterized protein</fullName>
    </submittedName>
</protein>